<dbReference type="GeneID" id="37023036"/>
<dbReference type="PANTHER" id="PTHR13489:SF0">
    <property type="entry name" value="MINI-CHROMOSOME MAINTENANCE COMPLEX-BINDING PROTEIN"/>
    <property type="match status" value="1"/>
</dbReference>
<dbReference type="GO" id="GO:0006261">
    <property type="term" value="P:DNA-templated DNA replication"/>
    <property type="evidence" value="ECO:0007669"/>
    <property type="project" value="TreeGrafter"/>
</dbReference>
<keyword evidence="2" id="KW-0539">Nucleus</keyword>
<dbReference type="AlphaFoldDB" id="A0A316V434"/>
<evidence type="ECO:0000313" key="3">
    <source>
        <dbReference type="EMBL" id="PWN31281.1"/>
    </source>
</evidence>
<dbReference type="Proteomes" id="UP000245771">
    <property type="component" value="Unassembled WGS sequence"/>
</dbReference>
<reference evidence="3 4" key="1">
    <citation type="journal article" date="2018" name="Mol. Biol. Evol.">
        <title>Broad Genomic Sampling Reveals a Smut Pathogenic Ancestry of the Fungal Clade Ustilaginomycotina.</title>
        <authorList>
            <person name="Kijpornyongpan T."/>
            <person name="Mondo S.J."/>
            <person name="Barry K."/>
            <person name="Sandor L."/>
            <person name="Lee J."/>
            <person name="Lipzen A."/>
            <person name="Pangilinan J."/>
            <person name="LaButti K."/>
            <person name="Hainaut M."/>
            <person name="Henrissat B."/>
            <person name="Grigoriev I.V."/>
            <person name="Spatafora J.W."/>
            <person name="Aime M.C."/>
        </authorList>
    </citation>
    <scope>NUCLEOTIDE SEQUENCE [LARGE SCALE GENOMIC DNA]</scope>
    <source>
        <strain evidence="3 4">MCA 3882</strain>
    </source>
</reference>
<dbReference type="STRING" id="1280837.A0A316V434"/>
<dbReference type="Pfam" id="PF09739">
    <property type="entry name" value="MCM_bind"/>
    <property type="match status" value="1"/>
</dbReference>
<evidence type="ECO:0000256" key="2">
    <source>
        <dbReference type="ARBA" id="ARBA00023242"/>
    </source>
</evidence>
<dbReference type="GO" id="GO:0005634">
    <property type="term" value="C:nucleus"/>
    <property type="evidence" value="ECO:0007669"/>
    <property type="project" value="UniProtKB-SubCell"/>
</dbReference>
<comment type="subcellular location">
    <subcellularLocation>
        <location evidence="1">Nucleus</location>
    </subcellularLocation>
</comment>
<accession>A0A316V434</accession>
<dbReference type="GO" id="GO:0003682">
    <property type="term" value="F:chromatin binding"/>
    <property type="evidence" value="ECO:0007669"/>
    <property type="project" value="TreeGrafter"/>
</dbReference>
<dbReference type="InterPro" id="IPR019140">
    <property type="entry name" value="MCM_complex-bd"/>
</dbReference>
<organism evidence="3 4">
    <name type="scientific">Meira miltonrushii</name>
    <dbReference type="NCBI Taxonomy" id="1280837"/>
    <lineage>
        <taxon>Eukaryota</taxon>
        <taxon>Fungi</taxon>
        <taxon>Dikarya</taxon>
        <taxon>Basidiomycota</taxon>
        <taxon>Ustilaginomycotina</taxon>
        <taxon>Exobasidiomycetes</taxon>
        <taxon>Exobasidiales</taxon>
        <taxon>Brachybasidiaceae</taxon>
        <taxon>Meira</taxon>
    </lineage>
</organism>
<gene>
    <name evidence="3" type="ORF">FA14DRAFT_182855</name>
</gene>
<dbReference type="RefSeq" id="XP_025351583.1">
    <property type="nucleotide sequence ID" value="XM_025501255.1"/>
</dbReference>
<dbReference type="OrthoDB" id="329666at2759"/>
<keyword evidence="4" id="KW-1185">Reference proteome</keyword>
<evidence type="ECO:0000313" key="4">
    <source>
        <dbReference type="Proteomes" id="UP000245771"/>
    </source>
</evidence>
<dbReference type="PANTHER" id="PTHR13489">
    <property type="entry name" value="MINI-CHROMOSOME MAINTENANCE COMPLEX-BINDING PROTEIN"/>
    <property type="match status" value="1"/>
</dbReference>
<name>A0A316V434_9BASI</name>
<evidence type="ECO:0000256" key="1">
    <source>
        <dbReference type="ARBA" id="ARBA00004123"/>
    </source>
</evidence>
<protein>
    <submittedName>
        <fullName evidence="3">Uncharacterized protein</fullName>
    </submittedName>
</protein>
<sequence>MSEGHLRENGINNIRSLSSVLQTPKLPYTFPFSTHEMDTHLSCIVTSQGKSFLSIDVQVPWQGTSSEVFGNVTRDSPTSASLAAIREYLSNVQQLAGSSSQFTISNDISEKIQDDFVIIRKANQAATSATSTDTQTALVTIMDTPRWPD</sequence>
<dbReference type="InParanoid" id="A0A316V434"/>
<proteinExistence type="predicted"/>
<dbReference type="EMBL" id="KZ819613">
    <property type="protein sequence ID" value="PWN31281.1"/>
    <property type="molecule type" value="Genomic_DNA"/>
</dbReference>